<dbReference type="AlphaFoldDB" id="A0A368L534"/>
<dbReference type="SMART" id="SM00220">
    <property type="entry name" value="S_TKc"/>
    <property type="match status" value="1"/>
</dbReference>
<organism evidence="7 8">
    <name type="scientific">Parvibium lacunae</name>
    <dbReference type="NCBI Taxonomy" id="1888893"/>
    <lineage>
        <taxon>Bacteria</taxon>
        <taxon>Pseudomonadati</taxon>
        <taxon>Pseudomonadota</taxon>
        <taxon>Betaproteobacteria</taxon>
        <taxon>Burkholderiales</taxon>
        <taxon>Alcaligenaceae</taxon>
        <taxon>Parvibium</taxon>
    </lineage>
</organism>
<gene>
    <name evidence="7" type="ORF">DU000_05395</name>
</gene>
<dbReference type="PRINTS" id="PR01438">
    <property type="entry name" value="UNVRSLSTRESS"/>
</dbReference>
<dbReference type="SUPFAM" id="SSF52402">
    <property type="entry name" value="Adenine nucleotide alpha hydrolases-like"/>
    <property type="match status" value="1"/>
</dbReference>
<name>A0A368L534_9BURK</name>
<keyword evidence="5" id="KW-0067">ATP-binding</keyword>
<reference evidence="7 8" key="1">
    <citation type="journal article" date="2018" name="Int. J. Syst. Evol. Microbiol.">
        <title>Parvibium lacunae gen. nov., sp. nov., a new member of the family Alcaligenaceae isolated from a freshwater pond.</title>
        <authorList>
            <person name="Chen W.M."/>
            <person name="Xie P.B."/>
            <person name="Hsu M.Y."/>
            <person name="Sheu S.Y."/>
        </authorList>
    </citation>
    <scope>NUCLEOTIDE SEQUENCE [LARGE SCALE GENOMIC DNA]</scope>
    <source>
        <strain evidence="7 8">KMB9</strain>
    </source>
</reference>
<keyword evidence="7" id="KW-0723">Serine/threonine-protein kinase</keyword>
<dbReference type="InterPro" id="IPR006016">
    <property type="entry name" value="UspA"/>
</dbReference>
<dbReference type="Pfam" id="PF00069">
    <property type="entry name" value="Pkinase"/>
    <property type="match status" value="1"/>
</dbReference>
<keyword evidence="2" id="KW-0808">Transferase</keyword>
<dbReference type="Pfam" id="PF00582">
    <property type="entry name" value="Usp"/>
    <property type="match status" value="1"/>
</dbReference>
<dbReference type="Proteomes" id="UP000252357">
    <property type="component" value="Unassembled WGS sequence"/>
</dbReference>
<proteinExistence type="inferred from homology"/>
<evidence type="ECO:0000256" key="2">
    <source>
        <dbReference type="ARBA" id="ARBA00022679"/>
    </source>
</evidence>
<dbReference type="GO" id="GO:0004674">
    <property type="term" value="F:protein serine/threonine kinase activity"/>
    <property type="evidence" value="ECO:0007669"/>
    <property type="project" value="UniProtKB-KW"/>
</dbReference>
<evidence type="ECO:0000313" key="8">
    <source>
        <dbReference type="Proteomes" id="UP000252357"/>
    </source>
</evidence>
<dbReference type="PROSITE" id="PS50011">
    <property type="entry name" value="PROTEIN_KINASE_DOM"/>
    <property type="match status" value="1"/>
</dbReference>
<comment type="caution">
    <text evidence="7">The sequence shown here is derived from an EMBL/GenBank/DDBJ whole genome shotgun (WGS) entry which is preliminary data.</text>
</comment>
<evidence type="ECO:0000256" key="4">
    <source>
        <dbReference type="ARBA" id="ARBA00022777"/>
    </source>
</evidence>
<comment type="similarity">
    <text evidence="1">Belongs to the universal stress protein A family.</text>
</comment>
<dbReference type="OrthoDB" id="9801841at2"/>
<accession>A0A368L534</accession>
<dbReference type="EMBL" id="QPGB01000002">
    <property type="protein sequence ID" value="RCS58260.1"/>
    <property type="molecule type" value="Genomic_DNA"/>
</dbReference>
<dbReference type="Gene3D" id="1.10.510.10">
    <property type="entry name" value="Transferase(Phosphotransferase) domain 1"/>
    <property type="match status" value="1"/>
</dbReference>
<dbReference type="InterPro" id="IPR000719">
    <property type="entry name" value="Prot_kinase_dom"/>
</dbReference>
<keyword evidence="8" id="KW-1185">Reference proteome</keyword>
<evidence type="ECO:0000259" key="6">
    <source>
        <dbReference type="PROSITE" id="PS50011"/>
    </source>
</evidence>
<dbReference type="PANTHER" id="PTHR43289:SF34">
    <property type="entry name" value="SERINE_THREONINE-PROTEIN KINASE YBDM-RELATED"/>
    <property type="match status" value="1"/>
</dbReference>
<sequence length="476" mass="53310">MQKLQPGMMIDGFRVEEKCHRGGMATLWRVTDCRITPVAGDLIMKVPYLADPSDPTAIVSFEVEQMILPTLHGPHVPRYIAAGDFDTQPYIVMERIQGESLRQRFEQAPLDPAEVVQIGIRVAHALHALHLQHVVHLDIKPSNILFRADGTAVLVDYGLARHDHLPDLLAEEFRLPMGTGPYIAPEQVLGIRHDPRSDQFALGVLLYHLLTGQRPFGFPTRIHGLKQRLWRDPIPPRQHNPHCPPWLQEILLRCLAVNPAQRYGSAAQLALALQNPEQVTLTALAHKQHRDNWWQVNQRRWQGRWQRLFDQLEPPQAPDGQAPGASTHLSAAPIILVAVDLSQEWRELAIALRLAVNRVFSAAPHARLACVSVLKTQRLGLELGTDAEGNNRHVKRLVELKHWARECAIPAEQMTFHVLEGSDPARVILDYANNNQVDHIVLGARGNHALRRHLGSVSAQVVAEASCTVTVVKNPT</sequence>
<dbReference type="PROSITE" id="PS00108">
    <property type="entry name" value="PROTEIN_KINASE_ST"/>
    <property type="match status" value="1"/>
</dbReference>
<dbReference type="InterPro" id="IPR014729">
    <property type="entry name" value="Rossmann-like_a/b/a_fold"/>
</dbReference>
<dbReference type="CDD" id="cd00293">
    <property type="entry name" value="USP-like"/>
    <property type="match status" value="1"/>
</dbReference>
<evidence type="ECO:0000313" key="7">
    <source>
        <dbReference type="EMBL" id="RCS58260.1"/>
    </source>
</evidence>
<feature type="domain" description="Protein kinase" evidence="6">
    <location>
        <begin position="13"/>
        <end position="281"/>
    </location>
</feature>
<dbReference type="InterPro" id="IPR008271">
    <property type="entry name" value="Ser/Thr_kinase_AS"/>
</dbReference>
<dbReference type="Gene3D" id="3.40.50.620">
    <property type="entry name" value="HUPs"/>
    <property type="match status" value="1"/>
</dbReference>
<dbReference type="RefSeq" id="WP_114402343.1">
    <property type="nucleotide sequence ID" value="NZ_QPGB01000002.1"/>
</dbReference>
<evidence type="ECO:0000256" key="3">
    <source>
        <dbReference type="ARBA" id="ARBA00022741"/>
    </source>
</evidence>
<dbReference type="GO" id="GO:0005524">
    <property type="term" value="F:ATP binding"/>
    <property type="evidence" value="ECO:0007669"/>
    <property type="project" value="UniProtKB-KW"/>
</dbReference>
<evidence type="ECO:0000256" key="5">
    <source>
        <dbReference type="ARBA" id="ARBA00022840"/>
    </source>
</evidence>
<dbReference type="SUPFAM" id="SSF56112">
    <property type="entry name" value="Protein kinase-like (PK-like)"/>
    <property type="match status" value="1"/>
</dbReference>
<dbReference type="InterPro" id="IPR006015">
    <property type="entry name" value="Universal_stress_UspA"/>
</dbReference>
<dbReference type="Gene3D" id="3.30.200.20">
    <property type="entry name" value="Phosphorylase Kinase, domain 1"/>
    <property type="match status" value="1"/>
</dbReference>
<protein>
    <submittedName>
        <fullName evidence="7">Serine/threonine protein kinase</fullName>
    </submittedName>
</protein>
<keyword evidence="4 7" id="KW-0418">Kinase</keyword>
<dbReference type="PANTHER" id="PTHR43289">
    <property type="entry name" value="MITOGEN-ACTIVATED PROTEIN KINASE KINASE KINASE 20-RELATED"/>
    <property type="match status" value="1"/>
</dbReference>
<evidence type="ECO:0000256" key="1">
    <source>
        <dbReference type="ARBA" id="ARBA00008791"/>
    </source>
</evidence>
<dbReference type="InterPro" id="IPR011009">
    <property type="entry name" value="Kinase-like_dom_sf"/>
</dbReference>
<dbReference type="CDD" id="cd14014">
    <property type="entry name" value="STKc_PknB_like"/>
    <property type="match status" value="1"/>
</dbReference>
<keyword evidence="3" id="KW-0547">Nucleotide-binding</keyword>